<evidence type="ECO:0000256" key="1">
    <source>
        <dbReference type="SAM" id="MobiDB-lite"/>
    </source>
</evidence>
<comment type="caution">
    <text evidence="2">The sequence shown here is derived from an EMBL/GenBank/DDBJ whole genome shotgun (WGS) entry which is preliminary data.</text>
</comment>
<feature type="compositionally biased region" description="Low complexity" evidence="1">
    <location>
        <begin position="149"/>
        <end position="163"/>
    </location>
</feature>
<dbReference type="Proteomes" id="UP001430356">
    <property type="component" value="Unassembled WGS sequence"/>
</dbReference>
<dbReference type="EMBL" id="JAECZO010000018">
    <property type="protein sequence ID" value="KAK7201627.1"/>
    <property type="molecule type" value="Genomic_DNA"/>
</dbReference>
<gene>
    <name evidence="2" type="ORF">NESM_000227400</name>
</gene>
<feature type="region of interest" description="Disordered" evidence="1">
    <location>
        <begin position="22"/>
        <end position="75"/>
    </location>
</feature>
<organism evidence="2 3">
    <name type="scientific">Novymonas esmeraldas</name>
    <dbReference type="NCBI Taxonomy" id="1808958"/>
    <lineage>
        <taxon>Eukaryota</taxon>
        <taxon>Discoba</taxon>
        <taxon>Euglenozoa</taxon>
        <taxon>Kinetoplastea</taxon>
        <taxon>Metakinetoplastina</taxon>
        <taxon>Trypanosomatida</taxon>
        <taxon>Trypanosomatidae</taxon>
        <taxon>Novymonas</taxon>
    </lineage>
</organism>
<name>A0AAW0FB94_9TRYP</name>
<proteinExistence type="predicted"/>
<accession>A0AAW0FB94</accession>
<evidence type="ECO:0000313" key="3">
    <source>
        <dbReference type="Proteomes" id="UP001430356"/>
    </source>
</evidence>
<evidence type="ECO:0000313" key="2">
    <source>
        <dbReference type="EMBL" id="KAK7201627.1"/>
    </source>
</evidence>
<keyword evidence="3" id="KW-1185">Reference proteome</keyword>
<feature type="region of interest" description="Disordered" evidence="1">
    <location>
        <begin position="137"/>
        <end position="166"/>
    </location>
</feature>
<sequence>MYNPALPNHYRDVAFAAYVRRRDEEEEAAVQRQRQPNALASALSAASLASSSSSSSPLPSSGSSPTSAMAGAPPSLGLSAEELHQHRVKESAALGVQRAVLMEKEALEVEHKKRKLEGSDARSRISSRLDKLKALAGKSRSVAGDAGAEPAQTQPSPTSSPAEVTPSAPLVFQRSSLAAGGFVMTAADPALPGVGQRTAVRPAVQGRPSSTLLLRFLAESPLQTWTAADIAQAAAATPAEESPLCAPALAQVQQLCRRFGFVRSMAARVYEESVVKAALARAVERSSSGRSVSAREEGEEEVRREQLRVWVRLDSVTEAFKAAESLAKESVADPSGAAGHAARPRFAVYFYPTSLYDANTLELRDDDLLLLPPPPPPPAV</sequence>
<protein>
    <submittedName>
        <fullName evidence="2">Uncharacterized protein</fullName>
    </submittedName>
</protein>
<feature type="compositionally biased region" description="Low complexity" evidence="1">
    <location>
        <begin position="30"/>
        <end position="75"/>
    </location>
</feature>
<reference evidence="2 3" key="1">
    <citation type="journal article" date="2021" name="MBio">
        <title>A New Model Trypanosomatid, Novymonas esmeraldas: Genomic Perception of Its 'Candidatus Pandoraea novymonadis' Endosymbiont.</title>
        <authorList>
            <person name="Zakharova A."/>
            <person name="Saura A."/>
            <person name="Butenko A."/>
            <person name="Podesvova L."/>
            <person name="Warmusova S."/>
            <person name="Kostygov A.Y."/>
            <person name="Nenarokova A."/>
            <person name="Lukes J."/>
            <person name="Opperdoes F.R."/>
            <person name="Yurchenko V."/>
        </authorList>
    </citation>
    <scope>NUCLEOTIDE SEQUENCE [LARGE SCALE GENOMIC DNA]</scope>
    <source>
        <strain evidence="2 3">E262AT.01</strain>
    </source>
</reference>
<dbReference type="AlphaFoldDB" id="A0AAW0FB94"/>